<keyword evidence="4" id="KW-0460">Magnesium</keyword>
<dbReference type="Gene3D" id="1.10.600.10">
    <property type="entry name" value="Farnesyl Diphosphate Synthase"/>
    <property type="match status" value="1"/>
</dbReference>
<organism evidence="6 7">
    <name type="scientific">Aspergillus sclerotioniger CBS 115572</name>
    <dbReference type="NCBI Taxonomy" id="1450535"/>
    <lineage>
        <taxon>Eukaryota</taxon>
        <taxon>Fungi</taxon>
        <taxon>Dikarya</taxon>
        <taxon>Ascomycota</taxon>
        <taxon>Pezizomycotina</taxon>
        <taxon>Eurotiomycetes</taxon>
        <taxon>Eurotiomycetidae</taxon>
        <taxon>Eurotiales</taxon>
        <taxon>Aspergillaceae</taxon>
        <taxon>Aspergillus</taxon>
        <taxon>Aspergillus subgen. Circumdati</taxon>
    </lineage>
</organism>
<comment type="caution">
    <text evidence="6">The sequence shown here is derived from an EMBL/GenBank/DDBJ whole genome shotgun (WGS) entry which is preliminary data.</text>
</comment>
<proteinExistence type="inferred from homology"/>
<dbReference type="PANTHER" id="PTHR11525">
    <property type="entry name" value="FARNESYL-PYROPHOSPHATE SYNTHETASE"/>
    <property type="match status" value="1"/>
</dbReference>
<dbReference type="Pfam" id="PF00348">
    <property type="entry name" value="polyprenyl_synt"/>
    <property type="match status" value="1"/>
</dbReference>
<comment type="similarity">
    <text evidence="5">Belongs to the FPP/GGPP synthase family.</text>
</comment>
<dbReference type="EMBL" id="MSFK01000029">
    <property type="protein sequence ID" value="PWY75273.1"/>
    <property type="molecule type" value="Genomic_DNA"/>
</dbReference>
<dbReference type="SUPFAM" id="SSF48576">
    <property type="entry name" value="Terpenoid synthases"/>
    <property type="match status" value="1"/>
</dbReference>
<sequence>MDINPDRFESIFPTVLEDALSYAKSIHTPPEALSWLRKNITHNTTSGKHLRGLLIPNTYARTLSRPLTSPEYTLAAKLGWLVEFLQASFLVPDDIEDHDTFRRGKPSWHAIPGVGLKAINDAALLQSIVYSLLKRYLKGKSGWYVDVVELFQEVVFRTELGQMVDLVSVTSRSSRGRDGKGGVHGLTKGKCETIARMKTAYYSVYAPVAVGLYLGGVATGENLERMRGIAVRLGMYYQVQDDYLDSFGERGRLGKEVGRDIKDGKCSWLIVEALKMVDAGQRAVLEEWYGQGEGEGVERVQGVFREVGMERAFREFEEGVIGEVRRDVEGIDESSGLRKGIFVDIIDIMYRRDK</sequence>
<evidence type="ECO:0000313" key="6">
    <source>
        <dbReference type="EMBL" id="PWY75273.1"/>
    </source>
</evidence>
<dbReference type="InterPro" id="IPR000092">
    <property type="entry name" value="Polyprenyl_synt"/>
</dbReference>
<name>A0A317VLM6_9EURO</name>
<dbReference type="AlphaFoldDB" id="A0A317VLM6"/>
<evidence type="ECO:0000256" key="4">
    <source>
        <dbReference type="ARBA" id="ARBA00022842"/>
    </source>
</evidence>
<dbReference type="InterPro" id="IPR008949">
    <property type="entry name" value="Isoprenoid_synthase_dom_sf"/>
</dbReference>
<dbReference type="GO" id="GO:0004161">
    <property type="term" value="F:dimethylallyltranstransferase activity"/>
    <property type="evidence" value="ECO:0007669"/>
    <property type="project" value="TreeGrafter"/>
</dbReference>
<keyword evidence="3" id="KW-0479">Metal-binding</keyword>
<evidence type="ECO:0000256" key="1">
    <source>
        <dbReference type="ARBA" id="ARBA00001946"/>
    </source>
</evidence>
<dbReference type="PROSITE" id="PS00444">
    <property type="entry name" value="POLYPRENYL_SYNTHASE_2"/>
    <property type="match status" value="1"/>
</dbReference>
<dbReference type="RefSeq" id="XP_025463900.1">
    <property type="nucleotide sequence ID" value="XM_025610247.1"/>
</dbReference>
<evidence type="ECO:0000256" key="5">
    <source>
        <dbReference type="RuleBase" id="RU004466"/>
    </source>
</evidence>
<dbReference type="GO" id="GO:0046165">
    <property type="term" value="P:alcohol biosynthetic process"/>
    <property type="evidence" value="ECO:0007669"/>
    <property type="project" value="UniProtKB-ARBA"/>
</dbReference>
<evidence type="ECO:0000256" key="2">
    <source>
        <dbReference type="ARBA" id="ARBA00022679"/>
    </source>
</evidence>
<dbReference type="InterPro" id="IPR033749">
    <property type="entry name" value="Polyprenyl_synt_CS"/>
</dbReference>
<dbReference type="GO" id="GO:0046872">
    <property type="term" value="F:metal ion binding"/>
    <property type="evidence" value="ECO:0007669"/>
    <property type="project" value="UniProtKB-KW"/>
</dbReference>
<dbReference type="GO" id="GO:0043386">
    <property type="term" value="P:mycotoxin biosynthetic process"/>
    <property type="evidence" value="ECO:0007669"/>
    <property type="project" value="UniProtKB-ARBA"/>
</dbReference>
<dbReference type="SFLD" id="SFLDS00005">
    <property type="entry name" value="Isoprenoid_Synthase_Type_I"/>
    <property type="match status" value="1"/>
</dbReference>
<dbReference type="Proteomes" id="UP000246702">
    <property type="component" value="Unassembled WGS sequence"/>
</dbReference>
<dbReference type="GO" id="GO:0004337">
    <property type="term" value="F:(2E,6E)-farnesyl diphosphate synthase activity"/>
    <property type="evidence" value="ECO:0007669"/>
    <property type="project" value="TreeGrafter"/>
</dbReference>
<keyword evidence="7" id="KW-1185">Reference proteome</keyword>
<dbReference type="STRING" id="1450535.A0A317VLM6"/>
<dbReference type="GO" id="GO:0045337">
    <property type="term" value="P:farnesyl diphosphate biosynthetic process"/>
    <property type="evidence" value="ECO:0007669"/>
    <property type="project" value="TreeGrafter"/>
</dbReference>
<evidence type="ECO:0000256" key="3">
    <source>
        <dbReference type="ARBA" id="ARBA00022723"/>
    </source>
</evidence>
<dbReference type="InterPro" id="IPR039702">
    <property type="entry name" value="FPS1-like"/>
</dbReference>
<evidence type="ECO:0000313" key="7">
    <source>
        <dbReference type="Proteomes" id="UP000246702"/>
    </source>
</evidence>
<protein>
    <submittedName>
        <fullName evidence="6">Farnesyl pyrophosphate synthetase</fullName>
    </submittedName>
</protein>
<accession>A0A317VLM6</accession>
<reference evidence="6 7" key="1">
    <citation type="submission" date="2016-12" db="EMBL/GenBank/DDBJ databases">
        <title>The genomes of Aspergillus section Nigri reveals drivers in fungal speciation.</title>
        <authorList>
            <consortium name="DOE Joint Genome Institute"/>
            <person name="Vesth T.C."/>
            <person name="Nybo J."/>
            <person name="Theobald S."/>
            <person name="Brandl J."/>
            <person name="Frisvad J.C."/>
            <person name="Nielsen K.F."/>
            <person name="Lyhne E.K."/>
            <person name="Kogle M.E."/>
            <person name="Kuo A."/>
            <person name="Riley R."/>
            <person name="Clum A."/>
            <person name="Nolan M."/>
            <person name="Lipzen A."/>
            <person name="Salamov A."/>
            <person name="Henrissat B."/>
            <person name="Wiebenga A."/>
            <person name="De Vries R.P."/>
            <person name="Grigoriev I.V."/>
            <person name="Mortensen U.H."/>
            <person name="Andersen M.R."/>
            <person name="Baker S.E."/>
        </authorList>
    </citation>
    <scope>NUCLEOTIDE SEQUENCE [LARGE SCALE GENOMIC DNA]</scope>
    <source>
        <strain evidence="6 7">CBS 115572</strain>
    </source>
</reference>
<dbReference type="PROSITE" id="PS00723">
    <property type="entry name" value="POLYPRENYL_SYNTHASE_1"/>
    <property type="match status" value="1"/>
</dbReference>
<dbReference type="PANTHER" id="PTHR11525:SF0">
    <property type="entry name" value="FARNESYL PYROPHOSPHATE SYNTHASE"/>
    <property type="match status" value="1"/>
</dbReference>
<gene>
    <name evidence="6" type="ORF">BO94DRAFT_524160</name>
</gene>
<dbReference type="CDD" id="cd00685">
    <property type="entry name" value="Trans_IPPS_HT"/>
    <property type="match status" value="1"/>
</dbReference>
<dbReference type="GO" id="GO:0005737">
    <property type="term" value="C:cytoplasm"/>
    <property type="evidence" value="ECO:0007669"/>
    <property type="project" value="TreeGrafter"/>
</dbReference>
<dbReference type="OrthoDB" id="10257492at2759"/>
<dbReference type="GeneID" id="37112390"/>
<comment type="cofactor">
    <cofactor evidence="1">
        <name>Mg(2+)</name>
        <dbReference type="ChEBI" id="CHEBI:18420"/>
    </cofactor>
</comment>
<keyword evidence="2 5" id="KW-0808">Transferase</keyword>